<evidence type="ECO:0000313" key="1">
    <source>
        <dbReference type="EMBL" id="SOH93170.1"/>
    </source>
</evidence>
<gene>
    <name evidence="1" type="ORF">SAMN06273572_1011025</name>
</gene>
<dbReference type="Proteomes" id="UP000220034">
    <property type="component" value="Unassembled WGS sequence"/>
</dbReference>
<keyword evidence="2" id="KW-1185">Reference proteome</keyword>
<reference evidence="2" key="1">
    <citation type="submission" date="2017-09" db="EMBL/GenBank/DDBJ databases">
        <authorList>
            <person name="Varghese N."/>
            <person name="Submissions S."/>
        </authorList>
    </citation>
    <scope>NUCLEOTIDE SEQUENCE [LARGE SCALE GENOMIC DNA]</scope>
    <source>
        <strain evidence="2">C7</strain>
    </source>
</reference>
<dbReference type="AlphaFoldDB" id="A0A2C9CPN2"/>
<evidence type="ECO:0000313" key="2">
    <source>
        <dbReference type="Proteomes" id="UP000220034"/>
    </source>
</evidence>
<proteinExistence type="predicted"/>
<organism evidence="1 2">
    <name type="scientific">Pontivivens marinum</name>
    <dbReference type="NCBI Taxonomy" id="1690039"/>
    <lineage>
        <taxon>Bacteria</taxon>
        <taxon>Pseudomonadati</taxon>
        <taxon>Pseudomonadota</taxon>
        <taxon>Alphaproteobacteria</taxon>
        <taxon>Rhodobacterales</taxon>
        <taxon>Paracoccaceae</taxon>
        <taxon>Pontivivens</taxon>
    </lineage>
</organism>
<protein>
    <submittedName>
        <fullName evidence="1">Uncharacterized protein</fullName>
    </submittedName>
</protein>
<sequence>MARFEACNKGVIDMNIAAAQAIVMRDRSDWNKPHLPWLPSSMYRSFMERFR</sequence>
<name>A0A2C9CPN2_9RHOB</name>
<accession>A0A2C9CPN2</accession>
<dbReference type="EMBL" id="OCTN01000001">
    <property type="protein sequence ID" value="SOH93170.1"/>
    <property type="molecule type" value="Genomic_DNA"/>
</dbReference>